<keyword evidence="1" id="KW-0805">Transcription regulation</keyword>
<accession>A0A1H1XKJ7</accession>
<evidence type="ECO:0000256" key="3">
    <source>
        <dbReference type="ARBA" id="ARBA00023163"/>
    </source>
</evidence>
<dbReference type="InterPro" id="IPR001867">
    <property type="entry name" value="OmpR/PhoB-type_DNA-bd"/>
</dbReference>
<dbReference type="GO" id="GO:0000156">
    <property type="term" value="F:phosphorelay response regulator activity"/>
    <property type="evidence" value="ECO:0007669"/>
    <property type="project" value="TreeGrafter"/>
</dbReference>
<dbReference type="Proteomes" id="UP000199524">
    <property type="component" value="Chromosome I"/>
</dbReference>
<dbReference type="SMART" id="SM00862">
    <property type="entry name" value="Trans_reg_C"/>
    <property type="match status" value="1"/>
</dbReference>
<feature type="modified residue" description="4-aspartylphosphate" evidence="4">
    <location>
        <position position="76"/>
    </location>
</feature>
<dbReference type="Gene3D" id="6.10.250.690">
    <property type="match status" value="1"/>
</dbReference>
<protein>
    <submittedName>
        <fullName evidence="8">Two-component system, OmpR family, response regulator QseB</fullName>
    </submittedName>
</protein>
<dbReference type="Gene3D" id="1.10.10.10">
    <property type="entry name" value="Winged helix-like DNA-binding domain superfamily/Winged helix DNA-binding domain"/>
    <property type="match status" value="1"/>
</dbReference>
<dbReference type="CDD" id="cd00383">
    <property type="entry name" value="trans_reg_C"/>
    <property type="match status" value="1"/>
</dbReference>
<dbReference type="Pfam" id="PF00072">
    <property type="entry name" value="Response_reg"/>
    <property type="match status" value="1"/>
</dbReference>
<evidence type="ECO:0000259" key="7">
    <source>
        <dbReference type="PROSITE" id="PS51755"/>
    </source>
</evidence>
<evidence type="ECO:0000259" key="6">
    <source>
        <dbReference type="PROSITE" id="PS50110"/>
    </source>
</evidence>
<keyword evidence="9" id="KW-1185">Reference proteome</keyword>
<evidence type="ECO:0000313" key="9">
    <source>
        <dbReference type="Proteomes" id="UP000199524"/>
    </source>
</evidence>
<name>A0A1H1XKJ7_9PSED</name>
<dbReference type="AlphaFoldDB" id="A0A1H1XKJ7"/>
<evidence type="ECO:0000256" key="2">
    <source>
        <dbReference type="ARBA" id="ARBA00023125"/>
    </source>
</evidence>
<dbReference type="CDD" id="cd17624">
    <property type="entry name" value="REC_OmpR_PmrA-like"/>
    <property type="match status" value="1"/>
</dbReference>
<feature type="domain" description="Response regulatory" evidence="6">
    <location>
        <begin position="27"/>
        <end position="142"/>
    </location>
</feature>
<keyword evidence="4" id="KW-0597">Phosphoprotein</keyword>
<dbReference type="GO" id="GO:0032993">
    <property type="term" value="C:protein-DNA complex"/>
    <property type="evidence" value="ECO:0007669"/>
    <property type="project" value="TreeGrafter"/>
</dbReference>
<dbReference type="PANTHER" id="PTHR48111:SF67">
    <property type="entry name" value="TRANSCRIPTIONAL REGULATORY PROTEIN TCTD"/>
    <property type="match status" value="1"/>
</dbReference>
<dbReference type="PROSITE" id="PS51755">
    <property type="entry name" value="OMPR_PHOB"/>
    <property type="match status" value="1"/>
</dbReference>
<dbReference type="GO" id="GO:0006355">
    <property type="term" value="P:regulation of DNA-templated transcription"/>
    <property type="evidence" value="ECO:0007669"/>
    <property type="project" value="InterPro"/>
</dbReference>
<keyword evidence="2 5" id="KW-0238">DNA-binding</keyword>
<evidence type="ECO:0000256" key="5">
    <source>
        <dbReference type="PROSITE-ProRule" id="PRU01091"/>
    </source>
</evidence>
<dbReference type="GO" id="GO:0005829">
    <property type="term" value="C:cytosol"/>
    <property type="evidence" value="ECO:0007669"/>
    <property type="project" value="TreeGrafter"/>
</dbReference>
<dbReference type="SMART" id="SM00448">
    <property type="entry name" value="REC"/>
    <property type="match status" value="1"/>
</dbReference>
<dbReference type="InterPro" id="IPR011006">
    <property type="entry name" value="CheY-like_superfamily"/>
</dbReference>
<evidence type="ECO:0000256" key="4">
    <source>
        <dbReference type="PROSITE-ProRule" id="PRU00169"/>
    </source>
</evidence>
<evidence type="ECO:0000256" key="1">
    <source>
        <dbReference type="ARBA" id="ARBA00023015"/>
    </source>
</evidence>
<sequence length="246" mass="27323">MLHIIRIQMLRDSDDGAFDGREGQALRVLLVEDDEALARGIQVALRGEGYTLDWLADGRQAAHALRCERFDLVLLDLGLPHLDGLTLLRETRALPHGDVPVLVLTARDAKVDRVLGLDAGADDYLVKPFDLDELKARIRALLRRSQGRAQPLLEHAGISLNPATQQVHYQANPILVTPMEYQLLHQLLIRPGAVVTRERLSAALYGWQDSGPGNTLEVLIHNLRKKLDSALIRTVRGVGYLLEAQP</sequence>
<dbReference type="PANTHER" id="PTHR48111">
    <property type="entry name" value="REGULATOR OF RPOS"/>
    <property type="match status" value="1"/>
</dbReference>
<gene>
    <name evidence="8" type="ORF">SAMN05216598_3946</name>
</gene>
<dbReference type="SUPFAM" id="SSF46894">
    <property type="entry name" value="C-terminal effector domain of the bipartite response regulators"/>
    <property type="match status" value="1"/>
</dbReference>
<dbReference type="Gene3D" id="3.40.50.2300">
    <property type="match status" value="1"/>
</dbReference>
<dbReference type="SUPFAM" id="SSF52172">
    <property type="entry name" value="CheY-like"/>
    <property type="match status" value="1"/>
</dbReference>
<evidence type="ECO:0000313" key="8">
    <source>
        <dbReference type="EMBL" id="SDT09601.1"/>
    </source>
</evidence>
<proteinExistence type="predicted"/>
<dbReference type="GO" id="GO:0000976">
    <property type="term" value="F:transcription cis-regulatory region binding"/>
    <property type="evidence" value="ECO:0007669"/>
    <property type="project" value="TreeGrafter"/>
</dbReference>
<reference evidence="9" key="1">
    <citation type="submission" date="2016-10" db="EMBL/GenBank/DDBJ databases">
        <authorList>
            <person name="Varghese N."/>
            <person name="Submissions S."/>
        </authorList>
    </citation>
    <scope>NUCLEOTIDE SEQUENCE [LARGE SCALE GENOMIC DNA]</scope>
    <source>
        <strain evidence="9">ATCC 23835</strain>
    </source>
</reference>
<dbReference type="InterPro" id="IPR016032">
    <property type="entry name" value="Sig_transdc_resp-reg_C-effctor"/>
</dbReference>
<organism evidence="8 9">
    <name type="scientific">Pseudomonas asplenii</name>
    <dbReference type="NCBI Taxonomy" id="53407"/>
    <lineage>
        <taxon>Bacteria</taxon>
        <taxon>Pseudomonadati</taxon>
        <taxon>Pseudomonadota</taxon>
        <taxon>Gammaproteobacteria</taxon>
        <taxon>Pseudomonadales</taxon>
        <taxon>Pseudomonadaceae</taxon>
        <taxon>Pseudomonas</taxon>
    </lineage>
</organism>
<dbReference type="EMBL" id="LT629777">
    <property type="protein sequence ID" value="SDT09601.1"/>
    <property type="molecule type" value="Genomic_DNA"/>
</dbReference>
<dbReference type="Pfam" id="PF00486">
    <property type="entry name" value="Trans_reg_C"/>
    <property type="match status" value="1"/>
</dbReference>
<feature type="DNA-binding region" description="OmpR/PhoB-type" evidence="5">
    <location>
        <begin position="150"/>
        <end position="244"/>
    </location>
</feature>
<dbReference type="InterPro" id="IPR036388">
    <property type="entry name" value="WH-like_DNA-bd_sf"/>
</dbReference>
<feature type="domain" description="OmpR/PhoB-type" evidence="7">
    <location>
        <begin position="150"/>
        <end position="244"/>
    </location>
</feature>
<keyword evidence="3" id="KW-0804">Transcription</keyword>
<dbReference type="InterPro" id="IPR039420">
    <property type="entry name" value="WalR-like"/>
</dbReference>
<dbReference type="PROSITE" id="PS50110">
    <property type="entry name" value="RESPONSE_REGULATORY"/>
    <property type="match status" value="1"/>
</dbReference>
<dbReference type="InterPro" id="IPR001789">
    <property type="entry name" value="Sig_transdc_resp-reg_receiver"/>
</dbReference>